<comment type="caution">
    <text evidence="2">The sequence shown here is derived from an EMBL/GenBank/DDBJ whole genome shotgun (WGS) entry which is preliminary data.</text>
</comment>
<dbReference type="EMBL" id="CM026422">
    <property type="protein sequence ID" value="KAG0587069.1"/>
    <property type="molecule type" value="Genomic_DNA"/>
</dbReference>
<feature type="region of interest" description="Disordered" evidence="1">
    <location>
        <begin position="1"/>
        <end position="28"/>
    </location>
</feature>
<dbReference type="AlphaFoldDB" id="A0A8T0IVU0"/>
<sequence>MLNCHKFPLSKQQTGTTTNQPQADGIPANGIKSLISERTSKCGVESMAATFRFRNGKVTRRAKIRGEVKILEPHCASSASSTSDRGLHDQNIPVPTLFAEESLCKLSRRSETRFQRL</sequence>
<reference evidence="2" key="1">
    <citation type="submission" date="2020-06" db="EMBL/GenBank/DDBJ databases">
        <title>WGS assembly of Ceratodon purpureus strain R40.</title>
        <authorList>
            <person name="Carey S.B."/>
            <person name="Jenkins J."/>
            <person name="Shu S."/>
            <person name="Lovell J.T."/>
            <person name="Sreedasyam A."/>
            <person name="Maumus F."/>
            <person name="Tiley G.P."/>
            <person name="Fernandez-Pozo N."/>
            <person name="Barry K."/>
            <person name="Chen C."/>
            <person name="Wang M."/>
            <person name="Lipzen A."/>
            <person name="Daum C."/>
            <person name="Saski C.A."/>
            <person name="Payton A.C."/>
            <person name="Mcbreen J.C."/>
            <person name="Conrad R.E."/>
            <person name="Kollar L.M."/>
            <person name="Olsson S."/>
            <person name="Huttunen S."/>
            <person name="Landis J.B."/>
            <person name="Wickett N.J."/>
            <person name="Johnson M.G."/>
            <person name="Rensing S.A."/>
            <person name="Grimwood J."/>
            <person name="Schmutz J."/>
            <person name="Mcdaniel S.F."/>
        </authorList>
    </citation>
    <scope>NUCLEOTIDE SEQUENCE</scope>
    <source>
        <strain evidence="2">R40</strain>
    </source>
</reference>
<evidence type="ECO:0000313" key="3">
    <source>
        <dbReference type="Proteomes" id="UP000822688"/>
    </source>
</evidence>
<accession>A0A8T0IVU0</accession>
<keyword evidence="3" id="KW-1185">Reference proteome</keyword>
<dbReference type="Proteomes" id="UP000822688">
    <property type="component" value="Chromosome 2"/>
</dbReference>
<gene>
    <name evidence="2" type="ORF">KC19_2G138700</name>
</gene>
<protein>
    <submittedName>
        <fullName evidence="2">Uncharacterized protein</fullName>
    </submittedName>
</protein>
<organism evidence="2 3">
    <name type="scientific">Ceratodon purpureus</name>
    <name type="common">Fire moss</name>
    <name type="synonym">Dicranum purpureum</name>
    <dbReference type="NCBI Taxonomy" id="3225"/>
    <lineage>
        <taxon>Eukaryota</taxon>
        <taxon>Viridiplantae</taxon>
        <taxon>Streptophyta</taxon>
        <taxon>Embryophyta</taxon>
        <taxon>Bryophyta</taxon>
        <taxon>Bryophytina</taxon>
        <taxon>Bryopsida</taxon>
        <taxon>Dicranidae</taxon>
        <taxon>Pseudoditrichales</taxon>
        <taxon>Ditrichaceae</taxon>
        <taxon>Ceratodon</taxon>
    </lineage>
</organism>
<evidence type="ECO:0000256" key="1">
    <source>
        <dbReference type="SAM" id="MobiDB-lite"/>
    </source>
</evidence>
<proteinExistence type="predicted"/>
<feature type="compositionally biased region" description="Polar residues" evidence="1">
    <location>
        <begin position="10"/>
        <end position="22"/>
    </location>
</feature>
<name>A0A8T0IVU0_CERPU</name>
<evidence type="ECO:0000313" key="2">
    <source>
        <dbReference type="EMBL" id="KAG0587069.1"/>
    </source>
</evidence>